<dbReference type="InterPro" id="IPR056016">
    <property type="entry name" value="DUF7595"/>
</dbReference>
<comment type="caution">
    <text evidence="3">The sequence shown here is derived from an EMBL/GenBank/DDBJ whole genome shotgun (WGS) entry which is preliminary data.</text>
</comment>
<feature type="region of interest" description="Disordered" evidence="1">
    <location>
        <begin position="1"/>
        <end position="20"/>
    </location>
</feature>
<dbReference type="Proteomes" id="UP000275267">
    <property type="component" value="Unassembled WGS sequence"/>
</dbReference>
<feature type="compositionally biased region" description="Basic and acidic residues" evidence="1">
    <location>
        <begin position="1"/>
        <end position="12"/>
    </location>
</feature>
<dbReference type="OrthoDB" id="672160at2759"/>
<name>A0A3L6TMJ7_PANMI</name>
<feature type="domain" description="DUF7595" evidence="2">
    <location>
        <begin position="47"/>
        <end position="314"/>
    </location>
</feature>
<proteinExistence type="predicted"/>
<dbReference type="EMBL" id="PQIB02000001">
    <property type="protein sequence ID" value="RLN41470.1"/>
    <property type="molecule type" value="Genomic_DNA"/>
</dbReference>
<dbReference type="AlphaFoldDB" id="A0A3L6TMJ7"/>
<dbReference type="Pfam" id="PF24523">
    <property type="entry name" value="DUF7595"/>
    <property type="match status" value="1"/>
</dbReference>
<accession>A0A3L6TMJ7</accession>
<protein>
    <recommendedName>
        <fullName evidence="2">DUF7595 domain-containing protein</fullName>
    </recommendedName>
</protein>
<evidence type="ECO:0000259" key="2">
    <source>
        <dbReference type="Pfam" id="PF24523"/>
    </source>
</evidence>
<sequence>MGDLADQDRDRTPPAPPCFSAAHPATPGVASFFEKHLAPFAARTAGRSLLGDYEPLATSRNGLVVLRRRYLGGDRSSDICVYDPMSGGRTFLPSPPDIRIRDRKASEYGVSYMYVLLTAADGIGGCSFLVLAADFTGLRLHSANITVQTVSSDNADGTCPWGPVTMAAHPRSQWYSVQPHCGAVVLRGLIHWLMYHDYEDFHILTYDVGTATAGSIELPKHSLPQNCKVSNVHLASSPDGRLSLHVANKLKISVWLLRPAGAGAGDDGWSRHAVIDIAMTARSLTPPDMPYYWWLKEAVEFASSGARSGAILLRPFTGRWPTDNVEEEEEGEEALAVLDTETEELRRRVIKKKKHITLFPYEIDLEARLSAMKTF</sequence>
<evidence type="ECO:0000256" key="1">
    <source>
        <dbReference type="SAM" id="MobiDB-lite"/>
    </source>
</evidence>
<organism evidence="3 4">
    <name type="scientific">Panicum miliaceum</name>
    <name type="common">Proso millet</name>
    <name type="synonym">Broomcorn millet</name>
    <dbReference type="NCBI Taxonomy" id="4540"/>
    <lineage>
        <taxon>Eukaryota</taxon>
        <taxon>Viridiplantae</taxon>
        <taxon>Streptophyta</taxon>
        <taxon>Embryophyta</taxon>
        <taxon>Tracheophyta</taxon>
        <taxon>Spermatophyta</taxon>
        <taxon>Magnoliopsida</taxon>
        <taxon>Liliopsida</taxon>
        <taxon>Poales</taxon>
        <taxon>Poaceae</taxon>
        <taxon>PACMAD clade</taxon>
        <taxon>Panicoideae</taxon>
        <taxon>Panicodae</taxon>
        <taxon>Paniceae</taxon>
        <taxon>Panicinae</taxon>
        <taxon>Panicum</taxon>
        <taxon>Panicum sect. Panicum</taxon>
    </lineage>
</organism>
<evidence type="ECO:0000313" key="4">
    <source>
        <dbReference type="Proteomes" id="UP000275267"/>
    </source>
</evidence>
<gene>
    <name evidence="3" type="ORF">C2845_PM01G34250</name>
</gene>
<dbReference type="PANTHER" id="PTHR35828">
    <property type="entry name" value="OS08G0203800 PROTEIN-RELATED"/>
    <property type="match status" value="1"/>
</dbReference>
<dbReference type="PANTHER" id="PTHR35828:SF22">
    <property type="entry name" value="OS10G0103633 PROTEIN"/>
    <property type="match status" value="1"/>
</dbReference>
<keyword evidence="4" id="KW-1185">Reference proteome</keyword>
<reference evidence="4" key="1">
    <citation type="journal article" date="2019" name="Nat. Commun.">
        <title>The genome of broomcorn millet.</title>
        <authorList>
            <person name="Zou C."/>
            <person name="Miki D."/>
            <person name="Li D."/>
            <person name="Tang Q."/>
            <person name="Xiao L."/>
            <person name="Rajput S."/>
            <person name="Deng P."/>
            <person name="Jia W."/>
            <person name="Huang R."/>
            <person name="Zhang M."/>
            <person name="Sun Y."/>
            <person name="Hu J."/>
            <person name="Fu X."/>
            <person name="Schnable P.S."/>
            <person name="Li F."/>
            <person name="Zhang H."/>
            <person name="Feng B."/>
            <person name="Zhu X."/>
            <person name="Liu R."/>
            <person name="Schnable J.C."/>
            <person name="Zhu J.-K."/>
            <person name="Zhang H."/>
        </authorList>
    </citation>
    <scope>NUCLEOTIDE SEQUENCE [LARGE SCALE GENOMIC DNA]</scope>
</reference>
<evidence type="ECO:0000313" key="3">
    <source>
        <dbReference type="EMBL" id="RLN41470.1"/>
    </source>
</evidence>